<evidence type="ECO:0000313" key="2">
    <source>
        <dbReference type="EMBL" id="MPC08342.1"/>
    </source>
</evidence>
<gene>
    <name evidence="2" type="ORF">E2C01_000926</name>
</gene>
<reference evidence="2 3" key="1">
    <citation type="submission" date="2019-05" db="EMBL/GenBank/DDBJ databases">
        <title>Another draft genome of Portunus trituberculatus and its Hox gene families provides insights of decapod evolution.</title>
        <authorList>
            <person name="Jeong J.-H."/>
            <person name="Song I."/>
            <person name="Kim S."/>
            <person name="Choi T."/>
            <person name="Kim D."/>
            <person name="Ryu S."/>
            <person name="Kim W."/>
        </authorList>
    </citation>
    <scope>NUCLEOTIDE SEQUENCE [LARGE SCALE GENOMIC DNA]</scope>
    <source>
        <tissue evidence="2">Muscle</tissue>
    </source>
</reference>
<comment type="caution">
    <text evidence="2">The sequence shown here is derived from an EMBL/GenBank/DDBJ whole genome shotgun (WGS) entry which is preliminary data.</text>
</comment>
<proteinExistence type="predicted"/>
<protein>
    <submittedName>
        <fullName evidence="2">Uncharacterized protein</fullName>
    </submittedName>
</protein>
<feature type="region of interest" description="Disordered" evidence="1">
    <location>
        <begin position="135"/>
        <end position="154"/>
    </location>
</feature>
<organism evidence="2 3">
    <name type="scientific">Portunus trituberculatus</name>
    <name type="common">Swimming crab</name>
    <name type="synonym">Neptunus trituberculatus</name>
    <dbReference type="NCBI Taxonomy" id="210409"/>
    <lineage>
        <taxon>Eukaryota</taxon>
        <taxon>Metazoa</taxon>
        <taxon>Ecdysozoa</taxon>
        <taxon>Arthropoda</taxon>
        <taxon>Crustacea</taxon>
        <taxon>Multicrustacea</taxon>
        <taxon>Malacostraca</taxon>
        <taxon>Eumalacostraca</taxon>
        <taxon>Eucarida</taxon>
        <taxon>Decapoda</taxon>
        <taxon>Pleocyemata</taxon>
        <taxon>Brachyura</taxon>
        <taxon>Eubrachyura</taxon>
        <taxon>Portunoidea</taxon>
        <taxon>Portunidae</taxon>
        <taxon>Portuninae</taxon>
        <taxon>Portunus</taxon>
    </lineage>
</organism>
<dbReference type="EMBL" id="VSRR010000026">
    <property type="protein sequence ID" value="MPC08342.1"/>
    <property type="molecule type" value="Genomic_DNA"/>
</dbReference>
<dbReference type="AlphaFoldDB" id="A0A5B7CFE2"/>
<sequence length="184" mass="20429">MRRAVHGEPLATWRQCGARSHLPKRLRRESRLPVLQQTQGSVLPSGYHCLRSLREKYFLNSYIAASQNLCQVNVEGVNLYRTGVADPESLPRIARRGRWSLKYSKQRSAEQTQATECVSTSYDPLSLRCVVAAKGGGGRGETDGPARDAGSTIRPEWLVLAPPRVRRQLSLSLRGSRANPPVPV</sequence>
<name>A0A5B7CFE2_PORTR</name>
<dbReference type="Proteomes" id="UP000324222">
    <property type="component" value="Unassembled WGS sequence"/>
</dbReference>
<keyword evidence="3" id="KW-1185">Reference proteome</keyword>
<evidence type="ECO:0000313" key="3">
    <source>
        <dbReference type="Proteomes" id="UP000324222"/>
    </source>
</evidence>
<accession>A0A5B7CFE2</accession>
<evidence type="ECO:0000256" key="1">
    <source>
        <dbReference type="SAM" id="MobiDB-lite"/>
    </source>
</evidence>